<organism evidence="2 3">
    <name type="scientific">Streptomyces niveus</name>
    <name type="common">Streptomyces spheroides</name>
    <dbReference type="NCBI Taxonomy" id="193462"/>
    <lineage>
        <taxon>Bacteria</taxon>
        <taxon>Bacillati</taxon>
        <taxon>Actinomycetota</taxon>
        <taxon>Actinomycetes</taxon>
        <taxon>Kitasatosporales</taxon>
        <taxon>Streptomycetaceae</taxon>
        <taxon>Streptomyces</taxon>
    </lineage>
</organism>
<dbReference type="KEGG" id="snw:BBN63_33940"/>
<proteinExistence type="predicted"/>
<evidence type="ECO:0000313" key="2">
    <source>
        <dbReference type="EMBL" id="AQU70430.1"/>
    </source>
</evidence>
<reference evidence="2 3" key="1">
    <citation type="submission" date="2016-11" db="EMBL/GenBank/DDBJ databases">
        <title>Complete genome sequence of Streptomyces niveus SCSIO 3406.</title>
        <authorList>
            <person name="Zhu Q."/>
            <person name="Cheng W."/>
            <person name="Song Y."/>
            <person name="Li Q."/>
            <person name="Ju J."/>
        </authorList>
    </citation>
    <scope>NUCLEOTIDE SEQUENCE [LARGE SCALE GENOMIC DNA]</scope>
    <source>
        <strain evidence="2 3">SCSIO 3406</strain>
    </source>
</reference>
<dbReference type="EMBL" id="CP018047">
    <property type="protein sequence ID" value="AQU70430.1"/>
    <property type="molecule type" value="Genomic_DNA"/>
</dbReference>
<dbReference type="Pfam" id="PF10944">
    <property type="entry name" value="DUF2630"/>
    <property type="match status" value="1"/>
</dbReference>
<feature type="compositionally biased region" description="Basic and acidic residues" evidence="1">
    <location>
        <begin position="62"/>
        <end position="72"/>
    </location>
</feature>
<protein>
    <recommendedName>
        <fullName evidence="4">DUF2630 domain-containing protein</fullName>
    </recommendedName>
</protein>
<evidence type="ECO:0000313" key="3">
    <source>
        <dbReference type="Proteomes" id="UP000189677"/>
    </source>
</evidence>
<dbReference type="OrthoDB" id="7376174at2"/>
<dbReference type="RefSeq" id="WP_078079128.1">
    <property type="nucleotide sequence ID" value="NZ_CP018047.1"/>
</dbReference>
<keyword evidence="3" id="KW-1185">Reference proteome</keyword>
<dbReference type="Proteomes" id="UP000189677">
    <property type="component" value="Chromosome"/>
</dbReference>
<evidence type="ECO:0008006" key="4">
    <source>
        <dbReference type="Google" id="ProtNLM"/>
    </source>
</evidence>
<sequence>MADDILRTIDTLVAEEHRLRERAPGKGLGAEERARLQDLEQRLDQCWDLLRRRRAGAESGEDPERVEPRPVAEVESYEQ</sequence>
<evidence type="ECO:0000256" key="1">
    <source>
        <dbReference type="SAM" id="MobiDB-lite"/>
    </source>
</evidence>
<gene>
    <name evidence="2" type="ORF">BBN63_33940</name>
</gene>
<dbReference type="InterPro" id="IPR020311">
    <property type="entry name" value="Uncharacterised_Rv0898c"/>
</dbReference>
<accession>A0A1U9R1Y3</accession>
<name>A0A1U9R1Y3_STRNV</name>
<dbReference type="AlphaFoldDB" id="A0A1U9R1Y3"/>
<feature type="region of interest" description="Disordered" evidence="1">
    <location>
        <begin position="54"/>
        <end position="79"/>
    </location>
</feature>